<dbReference type="InterPro" id="IPR006059">
    <property type="entry name" value="SBP"/>
</dbReference>
<gene>
    <name evidence="3" type="ORF">ACFO4R_01095</name>
</gene>
<keyword evidence="2" id="KW-0732">Signal</keyword>
<dbReference type="InterPro" id="IPR022387">
    <property type="entry name" value="Bind_CPR0540"/>
</dbReference>
<reference evidence="4" key="1">
    <citation type="journal article" date="2019" name="Int. J. Syst. Evol. Microbiol.">
        <title>The Global Catalogue of Microorganisms (GCM) 10K type strain sequencing project: providing services to taxonomists for standard genome sequencing and annotation.</title>
        <authorList>
            <consortium name="The Broad Institute Genomics Platform"/>
            <consortium name="The Broad Institute Genome Sequencing Center for Infectious Disease"/>
            <person name="Wu L."/>
            <person name="Ma J."/>
        </authorList>
    </citation>
    <scope>NUCLEOTIDE SEQUENCE [LARGE SCALE GENOMIC DNA]</scope>
    <source>
        <strain evidence="4">CCUG 46385</strain>
    </source>
</reference>
<evidence type="ECO:0000256" key="2">
    <source>
        <dbReference type="SAM" id="SignalP"/>
    </source>
</evidence>
<organism evidence="3 4">
    <name type="scientific">Filifactor villosus</name>
    <dbReference type="NCBI Taxonomy" id="29374"/>
    <lineage>
        <taxon>Bacteria</taxon>
        <taxon>Bacillati</taxon>
        <taxon>Bacillota</taxon>
        <taxon>Clostridia</taxon>
        <taxon>Peptostreptococcales</taxon>
        <taxon>Filifactoraceae</taxon>
        <taxon>Filifactor</taxon>
    </lineage>
</organism>
<protein>
    <submittedName>
        <fullName evidence="3">Carbohydrate ABC transporter substrate-binding protein</fullName>
    </submittedName>
</protein>
<dbReference type="InterPro" id="IPR050490">
    <property type="entry name" value="Bact_solute-bd_prot1"/>
</dbReference>
<dbReference type="PROSITE" id="PS51257">
    <property type="entry name" value="PROKAR_LIPOPROTEIN"/>
    <property type="match status" value="1"/>
</dbReference>
<evidence type="ECO:0000313" key="3">
    <source>
        <dbReference type="EMBL" id="MFC4803666.1"/>
    </source>
</evidence>
<keyword evidence="4" id="KW-1185">Reference proteome</keyword>
<feature type="chain" id="PRO_5047067863" evidence="2">
    <location>
        <begin position="23"/>
        <end position="459"/>
    </location>
</feature>
<dbReference type="PANTHER" id="PTHR43649:SF12">
    <property type="entry name" value="DIACETYLCHITOBIOSE BINDING PROTEIN DASA"/>
    <property type="match status" value="1"/>
</dbReference>
<dbReference type="Gene3D" id="3.40.190.10">
    <property type="entry name" value="Periplasmic binding protein-like II"/>
    <property type="match status" value="1"/>
</dbReference>
<accession>A0ABV9QJX6</accession>
<dbReference type="Proteomes" id="UP001595916">
    <property type="component" value="Unassembled WGS sequence"/>
</dbReference>
<proteinExistence type="predicted"/>
<sequence>MKMMKKAATLALSAAMIFSLVACGGGAEKTTTESAEPTESTQEGGAMSFEGKTLKVAGLDGGYGTEGWKAVIAAFESKTGAKVESTFEKNIADVLRPQIQAGNSPDVIYMSIGGEGGLTETMIKENMVLDITDVLDKKVPGEEVTVKEKIIPGFLDTYNTNPYGDGKTYLAPLFYTPCGLFYSKSMIPSKDTLPATFAEFTELGKAAQADGVALFTYPTTGYFDSFIPALINEVGGPELFNKLMNYDVEAWKSDEAKAVLQTVADLAPYLHPDTVSNTNIKDGFKNNQQSVIDGTSMFIPNGFWLPDEMKETTPEGFEWGFMPLPAYKEGGDRYSFTFFEQAYVPASSAEPELAKEFVAFLYSDEAVKAFYENGGAVQPVAGVEEMISDPGQKEIYSIYASGAKAAMGGFVAAPPVEGADIKAALYDTINSVMTGDKTVDDWHKEVVSTVEKISAELNK</sequence>
<dbReference type="Pfam" id="PF13416">
    <property type="entry name" value="SBP_bac_8"/>
    <property type="match status" value="1"/>
</dbReference>
<dbReference type="NCBIfam" id="TIGR03850">
    <property type="entry name" value="bind_CPR_0540"/>
    <property type="match status" value="1"/>
</dbReference>
<dbReference type="EMBL" id="JBHSHL010000003">
    <property type="protein sequence ID" value="MFC4803666.1"/>
    <property type="molecule type" value="Genomic_DNA"/>
</dbReference>
<feature type="compositionally biased region" description="Low complexity" evidence="1">
    <location>
        <begin position="28"/>
        <end position="43"/>
    </location>
</feature>
<comment type="caution">
    <text evidence="3">The sequence shown here is derived from an EMBL/GenBank/DDBJ whole genome shotgun (WGS) entry which is preliminary data.</text>
</comment>
<evidence type="ECO:0000256" key="1">
    <source>
        <dbReference type="SAM" id="MobiDB-lite"/>
    </source>
</evidence>
<dbReference type="PANTHER" id="PTHR43649">
    <property type="entry name" value="ARABINOSE-BINDING PROTEIN-RELATED"/>
    <property type="match status" value="1"/>
</dbReference>
<feature type="region of interest" description="Disordered" evidence="1">
    <location>
        <begin position="28"/>
        <end position="47"/>
    </location>
</feature>
<feature type="signal peptide" evidence="2">
    <location>
        <begin position="1"/>
        <end position="22"/>
    </location>
</feature>
<dbReference type="RefSeq" id="WP_379787113.1">
    <property type="nucleotide sequence ID" value="NZ_JBHSHL010000003.1"/>
</dbReference>
<dbReference type="SUPFAM" id="SSF53850">
    <property type="entry name" value="Periplasmic binding protein-like II"/>
    <property type="match status" value="1"/>
</dbReference>
<evidence type="ECO:0000313" key="4">
    <source>
        <dbReference type="Proteomes" id="UP001595916"/>
    </source>
</evidence>
<name>A0ABV9QJX6_9FIRM</name>